<dbReference type="InterPro" id="IPR000719">
    <property type="entry name" value="Prot_kinase_dom"/>
</dbReference>
<dbReference type="InterPro" id="IPR008271">
    <property type="entry name" value="Ser/Thr_kinase_AS"/>
</dbReference>
<dbReference type="SMART" id="SM00220">
    <property type="entry name" value="S_TKc"/>
    <property type="match status" value="1"/>
</dbReference>
<dbReference type="Gene3D" id="1.10.510.10">
    <property type="entry name" value="Transferase(Phosphotransferase) domain 1"/>
    <property type="match status" value="1"/>
</dbReference>
<accession>A0ABR2K500</accession>
<keyword evidence="3" id="KW-0547">Nucleotide-binding</keyword>
<keyword evidence="2" id="KW-0808">Transferase</keyword>
<feature type="domain" description="Protein kinase" evidence="6">
    <location>
        <begin position="12"/>
        <end position="265"/>
    </location>
</feature>
<dbReference type="Proteomes" id="UP001470230">
    <property type="component" value="Unassembled WGS sequence"/>
</dbReference>
<comment type="caution">
    <text evidence="7">The sequence shown here is derived from an EMBL/GenBank/DDBJ whole genome shotgun (WGS) entry which is preliminary data.</text>
</comment>
<dbReference type="SUPFAM" id="SSF56112">
    <property type="entry name" value="Protein kinase-like (PK-like)"/>
    <property type="match status" value="1"/>
</dbReference>
<keyword evidence="5" id="KW-0067">ATP-binding</keyword>
<reference evidence="7 8" key="1">
    <citation type="submission" date="2024-04" db="EMBL/GenBank/DDBJ databases">
        <title>Tritrichomonas musculus Genome.</title>
        <authorList>
            <person name="Alves-Ferreira E."/>
            <person name="Grigg M."/>
            <person name="Lorenzi H."/>
            <person name="Galac M."/>
        </authorList>
    </citation>
    <scope>NUCLEOTIDE SEQUENCE [LARGE SCALE GENOMIC DNA]</scope>
    <source>
        <strain evidence="7 8">EAF2021</strain>
    </source>
</reference>
<evidence type="ECO:0000256" key="2">
    <source>
        <dbReference type="ARBA" id="ARBA00022679"/>
    </source>
</evidence>
<evidence type="ECO:0000256" key="5">
    <source>
        <dbReference type="ARBA" id="ARBA00022840"/>
    </source>
</evidence>
<organism evidence="7 8">
    <name type="scientific">Tritrichomonas musculus</name>
    <dbReference type="NCBI Taxonomy" id="1915356"/>
    <lineage>
        <taxon>Eukaryota</taxon>
        <taxon>Metamonada</taxon>
        <taxon>Parabasalia</taxon>
        <taxon>Tritrichomonadida</taxon>
        <taxon>Tritrichomonadidae</taxon>
        <taxon>Tritrichomonas</taxon>
    </lineage>
</organism>
<evidence type="ECO:0000256" key="1">
    <source>
        <dbReference type="ARBA" id="ARBA00022527"/>
    </source>
</evidence>
<dbReference type="InterPro" id="IPR030616">
    <property type="entry name" value="Aur-like"/>
</dbReference>
<gene>
    <name evidence="7" type="ORF">M9Y10_041402</name>
</gene>
<dbReference type="PANTHER" id="PTHR24350">
    <property type="entry name" value="SERINE/THREONINE-PROTEIN KINASE IAL-RELATED"/>
    <property type="match status" value="1"/>
</dbReference>
<evidence type="ECO:0000256" key="3">
    <source>
        <dbReference type="ARBA" id="ARBA00022741"/>
    </source>
</evidence>
<dbReference type="PROSITE" id="PS50011">
    <property type="entry name" value="PROTEIN_KINASE_DOM"/>
    <property type="match status" value="1"/>
</dbReference>
<keyword evidence="4" id="KW-0418">Kinase</keyword>
<dbReference type="InterPro" id="IPR011009">
    <property type="entry name" value="Kinase-like_dom_sf"/>
</dbReference>
<evidence type="ECO:0000256" key="4">
    <source>
        <dbReference type="ARBA" id="ARBA00022777"/>
    </source>
</evidence>
<protein>
    <recommendedName>
        <fullName evidence="6">Protein kinase domain-containing protein</fullName>
    </recommendedName>
</protein>
<sequence>MNLYSSSALPGYTFLKIAGYGAFATVYKAENKKTHQICAIKVIPKPKKNNLSDQERLKHELRIQKAVHHPSVAKFFEAIEDQQNLYIITEYCSHGSLSNLILQNSRLPENMARKYFIQVVKCLKYLHEEAHVIHRDLKAENIMLDSCDNIKIIDFGLSIEFNPKQPFFRHTCGSPKYVAPEMFSGDPYTSSIDIWALGVNLFYWVCGVYPFDDTNLKKLSQKILLNEPSYPSYLSNSIIDLLMRLLKKDPIDRISLSEILEHPWILNNNMIKNSFYSHQIRKKFAKSGILSALKKKQENDDQMPNLSISLKKKEAPNADGLTHLFETQGSSAVDKLCATGKFKRKEKTDSESDQPKNAIVNAFLSSYVKKNVDPF</sequence>
<dbReference type="PROSITE" id="PS00108">
    <property type="entry name" value="PROTEIN_KINASE_ST"/>
    <property type="match status" value="1"/>
</dbReference>
<dbReference type="EMBL" id="JAPFFF010000007">
    <property type="protein sequence ID" value="KAK8885943.1"/>
    <property type="molecule type" value="Genomic_DNA"/>
</dbReference>
<evidence type="ECO:0000313" key="8">
    <source>
        <dbReference type="Proteomes" id="UP001470230"/>
    </source>
</evidence>
<evidence type="ECO:0000259" key="6">
    <source>
        <dbReference type="PROSITE" id="PS50011"/>
    </source>
</evidence>
<dbReference type="Pfam" id="PF00069">
    <property type="entry name" value="Pkinase"/>
    <property type="match status" value="1"/>
</dbReference>
<keyword evidence="1" id="KW-0723">Serine/threonine-protein kinase</keyword>
<evidence type="ECO:0000313" key="7">
    <source>
        <dbReference type="EMBL" id="KAK8885943.1"/>
    </source>
</evidence>
<keyword evidence="8" id="KW-1185">Reference proteome</keyword>
<name>A0ABR2K500_9EUKA</name>
<proteinExistence type="predicted"/>